<dbReference type="PROSITE" id="PS50977">
    <property type="entry name" value="HTH_TETR_2"/>
    <property type="match status" value="1"/>
</dbReference>
<dbReference type="Pfam" id="PF13305">
    <property type="entry name" value="TetR_C_33"/>
    <property type="match status" value="1"/>
</dbReference>
<dbReference type="SUPFAM" id="SSF48498">
    <property type="entry name" value="Tetracyclin repressor-like, C-terminal domain"/>
    <property type="match status" value="1"/>
</dbReference>
<feature type="DNA-binding region" description="H-T-H motif" evidence="4">
    <location>
        <begin position="39"/>
        <end position="58"/>
    </location>
</feature>
<dbReference type="EMBL" id="QQBC01000005">
    <property type="protein sequence ID" value="RDI65887.1"/>
    <property type="molecule type" value="Genomic_DNA"/>
</dbReference>
<dbReference type="Pfam" id="PF00440">
    <property type="entry name" value="TetR_N"/>
    <property type="match status" value="1"/>
</dbReference>
<dbReference type="InterPro" id="IPR036271">
    <property type="entry name" value="Tet_transcr_reg_TetR-rel_C_sf"/>
</dbReference>
<dbReference type="GO" id="GO:0003700">
    <property type="term" value="F:DNA-binding transcription factor activity"/>
    <property type="evidence" value="ECO:0007669"/>
    <property type="project" value="TreeGrafter"/>
</dbReference>
<evidence type="ECO:0000256" key="2">
    <source>
        <dbReference type="ARBA" id="ARBA00023125"/>
    </source>
</evidence>
<dbReference type="AlphaFoldDB" id="A0A370I582"/>
<dbReference type="GO" id="GO:0000976">
    <property type="term" value="F:transcription cis-regulatory region binding"/>
    <property type="evidence" value="ECO:0007669"/>
    <property type="project" value="TreeGrafter"/>
</dbReference>
<keyword evidence="1" id="KW-0805">Transcription regulation</keyword>
<name>A0A370I582_9NOCA</name>
<feature type="domain" description="HTH tetR-type" evidence="5">
    <location>
        <begin position="15"/>
        <end position="76"/>
    </location>
</feature>
<evidence type="ECO:0000256" key="4">
    <source>
        <dbReference type="PROSITE-ProRule" id="PRU00335"/>
    </source>
</evidence>
<protein>
    <submittedName>
        <fullName evidence="6">TetR family transcriptional regulator</fullName>
    </submittedName>
</protein>
<reference evidence="6 7" key="1">
    <citation type="submission" date="2018-07" db="EMBL/GenBank/DDBJ databases">
        <title>Genomic Encyclopedia of Type Strains, Phase IV (KMG-IV): sequencing the most valuable type-strain genomes for metagenomic binning, comparative biology and taxonomic classification.</title>
        <authorList>
            <person name="Goeker M."/>
        </authorList>
    </citation>
    <scope>NUCLEOTIDE SEQUENCE [LARGE SCALE GENOMIC DNA]</scope>
    <source>
        <strain evidence="6 7">DSM 44290</strain>
    </source>
</reference>
<dbReference type="Gene3D" id="1.10.357.10">
    <property type="entry name" value="Tetracycline Repressor, domain 2"/>
    <property type="match status" value="1"/>
</dbReference>
<evidence type="ECO:0000256" key="1">
    <source>
        <dbReference type="ARBA" id="ARBA00023015"/>
    </source>
</evidence>
<keyword evidence="2 4" id="KW-0238">DNA-binding</keyword>
<sequence length="227" mass="24415">MTTARRPRSARGEGAALRAEILQATGELLARTGNADAVSIREVGRLVGVSAPSIYRHFADKDALIEAVVAQVFENLDVAMAAADDPTRSPVLRLQAQGLAYVRFALEHPEQYRIATSSGERDGPSAVDQVMGSAVFQRFSQTIRDAMDDGLIAPGDPVPVILQMWASAHGIVSLMIAKPYLPWGDPETIADQVLSAACIGRAVLDIMGGDPEPEEAMAWLERIRELP</sequence>
<dbReference type="InterPro" id="IPR025996">
    <property type="entry name" value="MT1864/Rv1816-like_C"/>
</dbReference>
<dbReference type="SUPFAM" id="SSF46689">
    <property type="entry name" value="Homeodomain-like"/>
    <property type="match status" value="1"/>
</dbReference>
<proteinExistence type="predicted"/>
<dbReference type="STRING" id="1210086.GCA_001613105_04253"/>
<dbReference type="PANTHER" id="PTHR30055">
    <property type="entry name" value="HTH-TYPE TRANSCRIPTIONAL REGULATOR RUTR"/>
    <property type="match status" value="1"/>
</dbReference>
<comment type="caution">
    <text evidence="6">The sequence shown here is derived from an EMBL/GenBank/DDBJ whole genome shotgun (WGS) entry which is preliminary data.</text>
</comment>
<evidence type="ECO:0000256" key="3">
    <source>
        <dbReference type="ARBA" id="ARBA00023163"/>
    </source>
</evidence>
<keyword evidence="3" id="KW-0804">Transcription</keyword>
<dbReference type="PANTHER" id="PTHR30055:SF209">
    <property type="entry name" value="POSSIBLE TRANSCRIPTIONAL REGULATORY PROTEIN (PROBABLY TETR-FAMILY)"/>
    <property type="match status" value="1"/>
</dbReference>
<dbReference type="Proteomes" id="UP000254869">
    <property type="component" value="Unassembled WGS sequence"/>
</dbReference>
<accession>A0A370I582</accession>
<dbReference type="InterPro" id="IPR009057">
    <property type="entry name" value="Homeodomain-like_sf"/>
</dbReference>
<dbReference type="InterPro" id="IPR050109">
    <property type="entry name" value="HTH-type_TetR-like_transc_reg"/>
</dbReference>
<evidence type="ECO:0000313" key="6">
    <source>
        <dbReference type="EMBL" id="RDI65887.1"/>
    </source>
</evidence>
<dbReference type="RefSeq" id="WP_068000252.1">
    <property type="nucleotide sequence ID" value="NZ_QQBC01000005.1"/>
</dbReference>
<evidence type="ECO:0000313" key="7">
    <source>
        <dbReference type="Proteomes" id="UP000254869"/>
    </source>
</evidence>
<evidence type="ECO:0000259" key="5">
    <source>
        <dbReference type="PROSITE" id="PS50977"/>
    </source>
</evidence>
<organism evidence="6 7">
    <name type="scientific">Nocardia pseudobrasiliensis</name>
    <dbReference type="NCBI Taxonomy" id="45979"/>
    <lineage>
        <taxon>Bacteria</taxon>
        <taxon>Bacillati</taxon>
        <taxon>Actinomycetota</taxon>
        <taxon>Actinomycetes</taxon>
        <taxon>Mycobacteriales</taxon>
        <taxon>Nocardiaceae</taxon>
        <taxon>Nocardia</taxon>
    </lineage>
</organism>
<keyword evidence="7" id="KW-1185">Reference proteome</keyword>
<dbReference type="InterPro" id="IPR001647">
    <property type="entry name" value="HTH_TetR"/>
</dbReference>
<gene>
    <name evidence="6" type="ORF">DFR76_105205</name>
</gene>